<dbReference type="AlphaFoldDB" id="A0A5J4L2D0"/>
<organism evidence="1">
    <name type="scientific">hot springs metagenome</name>
    <dbReference type="NCBI Taxonomy" id="433727"/>
    <lineage>
        <taxon>unclassified sequences</taxon>
        <taxon>metagenomes</taxon>
        <taxon>ecological metagenomes</taxon>
    </lineage>
</organism>
<gene>
    <name evidence="1" type="ORF">A45J_1153</name>
</gene>
<evidence type="ECO:0000313" key="1">
    <source>
        <dbReference type="EMBL" id="GER93412.1"/>
    </source>
</evidence>
<accession>A0A5J4L2D0</accession>
<reference evidence="1" key="1">
    <citation type="submission" date="2019-10" db="EMBL/GenBank/DDBJ databases">
        <title>Metagenomic sequencing of thiosulfate-disproportionating enrichment culture.</title>
        <authorList>
            <person name="Umezawa K."/>
            <person name="Kojima H."/>
            <person name="Fukui M."/>
        </authorList>
    </citation>
    <scope>NUCLEOTIDE SEQUENCE</scope>
    <source>
        <strain evidence="1">45J</strain>
    </source>
</reference>
<proteinExistence type="predicted"/>
<sequence length="70" mass="8198">MAVDKKEIKLKWISGKKASHIIANILSHLAEKERDIKCLAEEALNKYKELTMLYTLNEKMTMSLEHVDYF</sequence>
<name>A0A5J4L2D0_9ZZZZ</name>
<comment type="caution">
    <text evidence="1">The sequence shown here is derived from an EMBL/GenBank/DDBJ whole genome shotgun (WGS) entry which is preliminary data.</text>
</comment>
<dbReference type="EMBL" id="BLAB01000001">
    <property type="protein sequence ID" value="GER93412.1"/>
    <property type="molecule type" value="Genomic_DNA"/>
</dbReference>
<protein>
    <submittedName>
        <fullName evidence="1">Uncharacterized protein</fullName>
    </submittedName>
</protein>